<sequence>MSNEILGLINLVEDNDNLDELTYFRNAAAIPFMGRYRVIDFKISNFWYSGVNVIGVFANNKFRSLLDHLNREEDFGMEGRKSRIFVLPPDWNDPTDISRGDLKYYHNHMDLFTRSSSEHVIISDLTYITNDDFRKAFLHHKEVDADITLIGEVHDNAPTGSMLRMSTEEDRVTGLNYDESNPHVYTGVFIIKKDLLIDIIRYCVNNFKESMFHQGIRERLSEYKVSHYNMNSTSFYFGTVERYFNNSMKLLDKETYREFLYGKNRVMTKISTRPSTLYKADSKVKNSVLSNGVVVRGTVENSVLSRNVVIEAGATIKNAVIFANSVVNSGAYLENVIIDKDVVIKENRQLIGTENKPFIAAKRTHI</sequence>
<dbReference type="PANTHER" id="PTHR43523:SF6">
    <property type="entry name" value="GLYCOGEN BIOSYNTHESIS PROTEIN GLGD"/>
    <property type="match status" value="1"/>
</dbReference>
<gene>
    <name evidence="5" type="ORF">SAMN05192557_0129</name>
</gene>
<dbReference type="Pfam" id="PF00483">
    <property type="entry name" value="NTP_transferase"/>
    <property type="match status" value="1"/>
</dbReference>
<dbReference type="SUPFAM" id="SSF53448">
    <property type="entry name" value="Nucleotide-diphospho-sugar transferases"/>
    <property type="match status" value="1"/>
</dbReference>
<organism evidence="5 6">
    <name type="scientific">Aliicoccus persicus</name>
    <dbReference type="NCBI Taxonomy" id="930138"/>
    <lineage>
        <taxon>Bacteria</taxon>
        <taxon>Bacillati</taxon>
        <taxon>Bacillota</taxon>
        <taxon>Bacilli</taxon>
        <taxon>Bacillales</taxon>
        <taxon>Staphylococcaceae</taxon>
        <taxon>Aliicoccus</taxon>
    </lineage>
</organism>
<dbReference type="InterPro" id="IPR056818">
    <property type="entry name" value="GlmU/GlgC-like_hexapep"/>
</dbReference>
<evidence type="ECO:0000256" key="1">
    <source>
        <dbReference type="ARBA" id="ARBA00010443"/>
    </source>
</evidence>
<dbReference type="Proteomes" id="UP000243605">
    <property type="component" value="Unassembled WGS sequence"/>
</dbReference>
<name>A0A662Z090_9STAP</name>
<reference evidence="5 6" key="1">
    <citation type="submission" date="2016-10" db="EMBL/GenBank/DDBJ databases">
        <authorList>
            <person name="Varghese N."/>
            <person name="Submissions S."/>
        </authorList>
    </citation>
    <scope>NUCLEOTIDE SEQUENCE [LARGE SCALE GENOMIC DNA]</scope>
    <source>
        <strain evidence="5 6">IBRC-M10081</strain>
    </source>
</reference>
<dbReference type="AlphaFoldDB" id="A0A662Z090"/>
<dbReference type="Gene3D" id="3.90.550.10">
    <property type="entry name" value="Spore Coat Polysaccharide Biosynthesis Protein SpsA, Chain A"/>
    <property type="match status" value="1"/>
</dbReference>
<dbReference type="NCBIfam" id="TIGR02092">
    <property type="entry name" value="glgD"/>
    <property type="match status" value="1"/>
</dbReference>
<keyword evidence="6" id="KW-1185">Reference proteome</keyword>
<protein>
    <submittedName>
        <fullName evidence="5">Glucose-1-phosphate adenylyltransferase</fullName>
    </submittedName>
</protein>
<dbReference type="InterPro" id="IPR029044">
    <property type="entry name" value="Nucleotide-diphossugar_trans"/>
</dbReference>
<evidence type="ECO:0000259" key="3">
    <source>
        <dbReference type="Pfam" id="PF00483"/>
    </source>
</evidence>
<keyword evidence="5" id="KW-0548">Nucleotidyltransferase</keyword>
<dbReference type="EMBL" id="FOIT01000001">
    <property type="protein sequence ID" value="SEV81009.1"/>
    <property type="molecule type" value="Genomic_DNA"/>
</dbReference>
<dbReference type="InterPro" id="IPR011831">
    <property type="entry name" value="ADP-Glc_PPase"/>
</dbReference>
<evidence type="ECO:0000259" key="4">
    <source>
        <dbReference type="Pfam" id="PF24894"/>
    </source>
</evidence>
<dbReference type="InterPro" id="IPR011004">
    <property type="entry name" value="Trimer_LpxA-like_sf"/>
</dbReference>
<evidence type="ECO:0000256" key="2">
    <source>
        <dbReference type="ARBA" id="ARBA00023056"/>
    </source>
</evidence>
<dbReference type="InterPro" id="IPR005835">
    <property type="entry name" value="NTP_transferase_dom"/>
</dbReference>
<dbReference type="GO" id="GO:0008878">
    <property type="term" value="F:glucose-1-phosphate adenylyltransferase activity"/>
    <property type="evidence" value="ECO:0007669"/>
    <property type="project" value="InterPro"/>
</dbReference>
<feature type="domain" description="Nucleotidyl transferase" evidence="3">
    <location>
        <begin position="19"/>
        <end position="251"/>
    </location>
</feature>
<dbReference type="GO" id="GO:0005978">
    <property type="term" value="P:glycogen biosynthetic process"/>
    <property type="evidence" value="ECO:0007669"/>
    <property type="project" value="UniProtKB-KW"/>
</dbReference>
<comment type="similarity">
    <text evidence="1">Belongs to the bacterial/plant glucose-1-phosphate adenylyltransferase family.</text>
</comment>
<accession>A0A662Z090</accession>
<keyword evidence="5" id="KW-0808">Transferase</keyword>
<dbReference type="Gene3D" id="2.160.10.10">
    <property type="entry name" value="Hexapeptide repeat proteins"/>
    <property type="match status" value="1"/>
</dbReference>
<dbReference type="OrthoDB" id="9801810at2"/>
<dbReference type="Pfam" id="PF24894">
    <property type="entry name" value="Hexapep_GlmU"/>
    <property type="match status" value="1"/>
</dbReference>
<feature type="domain" description="Glucose-1-phosphate adenylyltransferase/Bifunctional protein GlmU-like C-terminal hexapeptide" evidence="4">
    <location>
        <begin position="281"/>
        <end position="354"/>
    </location>
</feature>
<dbReference type="SUPFAM" id="SSF51161">
    <property type="entry name" value="Trimeric LpxA-like enzymes"/>
    <property type="match status" value="1"/>
</dbReference>
<dbReference type="PANTHER" id="PTHR43523">
    <property type="entry name" value="GLUCOSE-1-PHOSPHATE ADENYLYLTRANSFERASE-RELATED"/>
    <property type="match status" value="1"/>
</dbReference>
<evidence type="ECO:0000313" key="6">
    <source>
        <dbReference type="Proteomes" id="UP000243605"/>
    </source>
</evidence>
<dbReference type="RefSeq" id="WP_091472783.1">
    <property type="nucleotide sequence ID" value="NZ_FOIT01000001.1"/>
</dbReference>
<keyword evidence="2" id="KW-0320">Glycogen biosynthesis</keyword>
<dbReference type="CDD" id="cd04651">
    <property type="entry name" value="LbH_G1P_AT_C"/>
    <property type="match status" value="1"/>
</dbReference>
<proteinExistence type="inferred from homology"/>
<dbReference type="InterPro" id="IPR011832">
    <property type="entry name" value="GlgDAde_trans"/>
</dbReference>
<evidence type="ECO:0000313" key="5">
    <source>
        <dbReference type="EMBL" id="SEV81009.1"/>
    </source>
</evidence>